<dbReference type="KEGG" id="csol:105360136"/>
<organism evidence="8 9">
    <name type="scientific">Ceratosolen solmsi marchali</name>
    <dbReference type="NCBI Taxonomy" id="326594"/>
    <lineage>
        <taxon>Eukaryota</taxon>
        <taxon>Metazoa</taxon>
        <taxon>Ecdysozoa</taxon>
        <taxon>Arthropoda</taxon>
        <taxon>Hexapoda</taxon>
        <taxon>Insecta</taxon>
        <taxon>Pterygota</taxon>
        <taxon>Neoptera</taxon>
        <taxon>Endopterygota</taxon>
        <taxon>Hymenoptera</taxon>
        <taxon>Apocrita</taxon>
        <taxon>Proctotrupomorpha</taxon>
        <taxon>Chalcidoidea</taxon>
        <taxon>Agaonidae</taxon>
        <taxon>Agaoninae</taxon>
        <taxon>Ceratosolen</taxon>
    </lineage>
</organism>
<dbReference type="GO" id="GO:0006508">
    <property type="term" value="P:proteolysis"/>
    <property type="evidence" value="ECO:0007669"/>
    <property type="project" value="UniProtKB-KW"/>
</dbReference>
<dbReference type="SMART" id="SM00020">
    <property type="entry name" value="Tryp_SPc"/>
    <property type="match status" value="1"/>
</dbReference>
<protein>
    <submittedName>
        <fullName evidence="9">Chymotrypsin-2-like</fullName>
    </submittedName>
</protein>
<reference evidence="9" key="1">
    <citation type="submission" date="2025-08" db="UniProtKB">
        <authorList>
            <consortium name="RefSeq"/>
        </authorList>
    </citation>
    <scope>IDENTIFICATION</scope>
</reference>
<keyword evidence="3" id="KW-0378">Hydrolase</keyword>
<dbReference type="InterPro" id="IPR001254">
    <property type="entry name" value="Trypsin_dom"/>
</dbReference>
<evidence type="ECO:0000256" key="3">
    <source>
        <dbReference type="ARBA" id="ARBA00022801"/>
    </source>
</evidence>
<evidence type="ECO:0000256" key="5">
    <source>
        <dbReference type="ARBA" id="ARBA00023157"/>
    </source>
</evidence>
<dbReference type="Pfam" id="PF00089">
    <property type="entry name" value="Trypsin"/>
    <property type="match status" value="1"/>
</dbReference>
<accession>A0AAJ6YCB6</accession>
<evidence type="ECO:0000259" key="7">
    <source>
        <dbReference type="PROSITE" id="PS50240"/>
    </source>
</evidence>
<dbReference type="PANTHER" id="PTHR24276:SF98">
    <property type="entry name" value="FI18310P1-RELATED"/>
    <property type="match status" value="1"/>
</dbReference>
<dbReference type="PRINTS" id="PR00722">
    <property type="entry name" value="CHYMOTRYPSIN"/>
</dbReference>
<evidence type="ECO:0000313" key="9">
    <source>
        <dbReference type="RefSeq" id="XP_011495239.1"/>
    </source>
</evidence>
<keyword evidence="4" id="KW-0720">Serine protease</keyword>
<dbReference type="SUPFAM" id="SSF50494">
    <property type="entry name" value="Trypsin-like serine proteases"/>
    <property type="match status" value="1"/>
</dbReference>
<dbReference type="InterPro" id="IPR009003">
    <property type="entry name" value="Peptidase_S1_PA"/>
</dbReference>
<dbReference type="PROSITE" id="PS50240">
    <property type="entry name" value="TRYPSIN_DOM"/>
    <property type="match status" value="1"/>
</dbReference>
<evidence type="ECO:0000313" key="8">
    <source>
        <dbReference type="Proteomes" id="UP000695007"/>
    </source>
</evidence>
<keyword evidence="2" id="KW-0645">Protease</keyword>
<dbReference type="PANTHER" id="PTHR24276">
    <property type="entry name" value="POLYSERASE-RELATED"/>
    <property type="match status" value="1"/>
</dbReference>
<keyword evidence="6" id="KW-0732">Signal</keyword>
<dbReference type="InterPro" id="IPR001314">
    <property type="entry name" value="Peptidase_S1A"/>
</dbReference>
<dbReference type="AlphaFoldDB" id="A0AAJ6YCB6"/>
<feature type="signal peptide" evidence="6">
    <location>
        <begin position="1"/>
        <end position="24"/>
    </location>
</feature>
<dbReference type="GeneID" id="105360136"/>
<keyword evidence="8" id="KW-1185">Reference proteome</keyword>
<feature type="domain" description="Peptidase S1" evidence="7">
    <location>
        <begin position="27"/>
        <end position="271"/>
    </location>
</feature>
<evidence type="ECO:0000256" key="6">
    <source>
        <dbReference type="SAM" id="SignalP"/>
    </source>
</evidence>
<evidence type="ECO:0000256" key="2">
    <source>
        <dbReference type="ARBA" id="ARBA00022670"/>
    </source>
</evidence>
<evidence type="ECO:0000256" key="4">
    <source>
        <dbReference type="ARBA" id="ARBA00022825"/>
    </source>
</evidence>
<dbReference type="Proteomes" id="UP000695007">
    <property type="component" value="Unplaced"/>
</dbReference>
<dbReference type="RefSeq" id="XP_011495239.1">
    <property type="nucleotide sequence ID" value="XM_011496937.1"/>
</dbReference>
<dbReference type="Gene3D" id="2.40.10.10">
    <property type="entry name" value="Trypsin-like serine proteases"/>
    <property type="match status" value="1"/>
</dbReference>
<name>A0AAJ6YCB6_9HYME</name>
<dbReference type="GO" id="GO:0004252">
    <property type="term" value="F:serine-type endopeptidase activity"/>
    <property type="evidence" value="ECO:0007669"/>
    <property type="project" value="InterPro"/>
</dbReference>
<keyword evidence="5" id="KW-1015">Disulfide bond</keyword>
<sequence>MEFKVFLLLAVCTIICTQCNFTTANPLLGPNVRHAELGEFPSVVSIAKTSSSNRANINDHICTATAITKSHILGSAHCLYERLYNNTVILYGSTALIFTRAYSIRWWIKFQDWSVYNTRRPEFLENDIAIIKLTEPIQANFQPSELSFVPYHELVNEQVTLAGWGISRRRVVTPNMQTSITKIISNPECEDRITQLNRRRVIIHHGLFCTYGVPYTLIQNGDIGGPVFHNNKIVGINKHTLPFTSSEFHPNKVCVHSSINYYRPFIMEVISDNFYWD</sequence>
<gene>
    <name evidence="9" type="primary">LOC105360136</name>
</gene>
<evidence type="ECO:0000256" key="1">
    <source>
        <dbReference type="ARBA" id="ARBA00007664"/>
    </source>
</evidence>
<feature type="chain" id="PRO_5042588580" evidence="6">
    <location>
        <begin position="25"/>
        <end position="277"/>
    </location>
</feature>
<dbReference type="InterPro" id="IPR050430">
    <property type="entry name" value="Peptidase_S1"/>
</dbReference>
<comment type="similarity">
    <text evidence="1">Belongs to the peptidase S1 family.</text>
</comment>
<proteinExistence type="inferred from homology"/>
<dbReference type="InterPro" id="IPR043504">
    <property type="entry name" value="Peptidase_S1_PA_chymotrypsin"/>
</dbReference>